<dbReference type="Gene3D" id="3.40.190.170">
    <property type="entry name" value="Bacterial extracellular solute-binding protein, family 7"/>
    <property type="match status" value="1"/>
</dbReference>
<dbReference type="GeneID" id="90982733"/>
<keyword evidence="3 4" id="KW-0732">Signal</keyword>
<protein>
    <recommendedName>
        <fullName evidence="7">C4-dicarboxylate ABC transporter substrate-binding protein</fullName>
    </recommendedName>
</protein>
<proteinExistence type="inferred from homology"/>
<gene>
    <name evidence="5" type="ORF">EH55_12240</name>
</gene>
<feature type="signal peptide" evidence="4">
    <location>
        <begin position="1"/>
        <end position="27"/>
    </location>
</feature>
<dbReference type="NCBIfam" id="NF037995">
    <property type="entry name" value="TRAP_S1"/>
    <property type="match status" value="1"/>
</dbReference>
<name>A0A073ITI6_9BACT</name>
<dbReference type="PANTHER" id="PTHR33376">
    <property type="match status" value="1"/>
</dbReference>
<evidence type="ECO:0000313" key="5">
    <source>
        <dbReference type="EMBL" id="KEJ93069.1"/>
    </source>
</evidence>
<dbReference type="Pfam" id="PF03480">
    <property type="entry name" value="DctP"/>
    <property type="match status" value="1"/>
</dbReference>
<comment type="caution">
    <text evidence="5">The sequence shown here is derived from an EMBL/GenBank/DDBJ whole genome shotgun (WGS) entry which is preliminary data.</text>
</comment>
<dbReference type="Proteomes" id="UP000027665">
    <property type="component" value="Unassembled WGS sequence"/>
</dbReference>
<dbReference type="AlphaFoldDB" id="A0A073ITI6"/>
<evidence type="ECO:0000256" key="4">
    <source>
        <dbReference type="SAM" id="SignalP"/>
    </source>
</evidence>
<evidence type="ECO:0000256" key="3">
    <source>
        <dbReference type="ARBA" id="ARBA00022729"/>
    </source>
</evidence>
<dbReference type="STRING" id="2754.EH55_12240"/>
<dbReference type="RefSeq" id="WP_037974418.1">
    <property type="nucleotide sequence ID" value="NZ_JMKI01000006.1"/>
</dbReference>
<evidence type="ECO:0008006" key="7">
    <source>
        <dbReference type="Google" id="ProtNLM"/>
    </source>
</evidence>
<keyword evidence="6" id="KW-1185">Reference proteome</keyword>
<dbReference type="OrthoDB" id="9815946at2"/>
<evidence type="ECO:0000256" key="1">
    <source>
        <dbReference type="ARBA" id="ARBA00009023"/>
    </source>
</evidence>
<evidence type="ECO:0000256" key="2">
    <source>
        <dbReference type="ARBA" id="ARBA00022448"/>
    </source>
</evidence>
<dbReference type="InterPro" id="IPR018389">
    <property type="entry name" value="DctP_fam"/>
</dbReference>
<dbReference type="PANTHER" id="PTHR33376:SF7">
    <property type="entry name" value="C4-DICARBOXYLATE-BINDING PROTEIN DCTB"/>
    <property type="match status" value="1"/>
</dbReference>
<reference evidence="5 6" key="1">
    <citation type="submission" date="2014-04" db="EMBL/GenBank/DDBJ databases">
        <title>Draft Genome Sequence of Synergistes jonesii.</title>
        <authorList>
            <person name="Coil D.A."/>
            <person name="Eisen J.A."/>
            <person name="Holland-Moritz H.E."/>
        </authorList>
    </citation>
    <scope>NUCLEOTIDE SEQUENCE [LARGE SCALE GENOMIC DNA]</scope>
    <source>
        <strain evidence="5 6">78-1</strain>
    </source>
</reference>
<feature type="chain" id="PRO_5001691819" description="C4-dicarboxylate ABC transporter substrate-binding protein" evidence="4">
    <location>
        <begin position="28"/>
        <end position="337"/>
    </location>
</feature>
<organism evidence="5 6">
    <name type="scientific">Synergistes jonesii</name>
    <dbReference type="NCBI Taxonomy" id="2754"/>
    <lineage>
        <taxon>Bacteria</taxon>
        <taxon>Thermotogati</taxon>
        <taxon>Synergistota</taxon>
        <taxon>Synergistia</taxon>
        <taxon>Synergistales</taxon>
        <taxon>Synergistaceae</taxon>
        <taxon>Synergistes</taxon>
    </lineage>
</organism>
<sequence>MKKCNVFFMVIAICLAAVFALNGAAEATTYRLASHYQAGYFVNNGFRRMAERIKKDTNGKVDIQLYESGQLGGYEQVFQEVMRGTIDMQANFATSRFNKKFEIGFTPGLASGYDQIEKLLNRNSPFCKFMESAYKECDGVVYIGSFLDTIAGCSIAKGTNIKNPFDTSNKNCQLRVVSINSARKYYSALGYQLVTIPYAEVFTSMQTGILGGDSGSGPEGVYLTFKDVVGSYIEYQNLFFTLDFVISKNVWDTFDDKTKKIIYNAFDAEAINVAKDSRTSYKEYIDLMKKANIKIVTPNKEQLAFMDGVARKEAWPVCEKYTGKKIFEDISEYLSKK</sequence>
<dbReference type="eggNOG" id="COG1638">
    <property type="taxonomic scope" value="Bacteria"/>
</dbReference>
<keyword evidence="2" id="KW-0813">Transport</keyword>
<dbReference type="EMBL" id="JMKI01000006">
    <property type="protein sequence ID" value="KEJ93069.1"/>
    <property type="molecule type" value="Genomic_DNA"/>
</dbReference>
<evidence type="ECO:0000313" key="6">
    <source>
        <dbReference type="Proteomes" id="UP000027665"/>
    </source>
</evidence>
<accession>A0A073ITI6</accession>
<dbReference type="GO" id="GO:0055085">
    <property type="term" value="P:transmembrane transport"/>
    <property type="evidence" value="ECO:0007669"/>
    <property type="project" value="InterPro"/>
</dbReference>
<comment type="similarity">
    <text evidence="1">Belongs to the bacterial solute-binding protein 7 family.</text>
</comment>
<dbReference type="InterPro" id="IPR038404">
    <property type="entry name" value="TRAP_DctP_sf"/>
</dbReference>